<evidence type="ECO:0000313" key="3">
    <source>
        <dbReference type="Proteomes" id="UP000091820"/>
    </source>
</evidence>
<feature type="region of interest" description="Disordered" evidence="1">
    <location>
        <begin position="38"/>
        <end position="77"/>
    </location>
</feature>
<feature type="region of interest" description="Disordered" evidence="1">
    <location>
        <begin position="1"/>
        <end position="26"/>
    </location>
</feature>
<feature type="region of interest" description="Disordered" evidence="1">
    <location>
        <begin position="741"/>
        <end position="810"/>
    </location>
</feature>
<reference evidence="3" key="1">
    <citation type="submission" date="2014-03" db="EMBL/GenBank/DDBJ databases">
        <authorList>
            <person name="Aksoy S."/>
            <person name="Warren W."/>
            <person name="Wilson R.K."/>
        </authorList>
    </citation>
    <scope>NUCLEOTIDE SEQUENCE [LARGE SCALE GENOMIC DNA]</scope>
    <source>
        <strain evidence="3">IAEA</strain>
    </source>
</reference>
<name>A0A1A9W4H0_9MUSC</name>
<accession>A0A1A9W4H0</accession>
<feature type="compositionally biased region" description="Polar residues" evidence="1">
    <location>
        <begin position="62"/>
        <end position="76"/>
    </location>
</feature>
<feature type="compositionally biased region" description="Acidic residues" evidence="1">
    <location>
        <begin position="741"/>
        <end position="754"/>
    </location>
</feature>
<feature type="compositionally biased region" description="Acidic residues" evidence="1">
    <location>
        <begin position="637"/>
        <end position="648"/>
    </location>
</feature>
<dbReference type="STRING" id="37001.A0A1A9W4H0"/>
<organism evidence="2 3">
    <name type="scientific">Glossina brevipalpis</name>
    <dbReference type="NCBI Taxonomy" id="37001"/>
    <lineage>
        <taxon>Eukaryota</taxon>
        <taxon>Metazoa</taxon>
        <taxon>Ecdysozoa</taxon>
        <taxon>Arthropoda</taxon>
        <taxon>Hexapoda</taxon>
        <taxon>Insecta</taxon>
        <taxon>Pterygota</taxon>
        <taxon>Neoptera</taxon>
        <taxon>Endopterygota</taxon>
        <taxon>Diptera</taxon>
        <taxon>Brachycera</taxon>
        <taxon>Muscomorpha</taxon>
        <taxon>Hippoboscoidea</taxon>
        <taxon>Glossinidae</taxon>
        <taxon>Glossina</taxon>
    </lineage>
</organism>
<feature type="compositionally biased region" description="Low complexity" evidence="1">
    <location>
        <begin position="680"/>
        <end position="695"/>
    </location>
</feature>
<sequence>MTAAELKEIQTTTTTTTTTTKDLKESQKIKQEIASLSWLASSLPQSSPSATASSRTKDEELSATTATQVSSEATTTVVKKPSLLPKPKVKVIIPPPVLLQMQQQQQQQPPQQQTEIVVPPSPMSATTPTSTVSSRIPVRTANGEKRAMQVAFTEDFTSSSSPSITTESDTIKSKAMINDGAVIIREREKILDEKIVRRTEEVPCPITGRPQLRTVEYIEKIIETEVETSREKIISLELQDPEKGDTPQTSLLEDMRDSYIASSMEASDRRTAVRVDDDDKDLPKYYVDITAERKLNLQIDDEEEGEEEEIDAASIVTVQANTEKLFLRTDDDELPSIEVDNSKSVANNLYRTVAVPAATVNSGSSSSSSSSTSAATSSCISIKPALISMHQTLAKEVLVPVSAAAVTTTNTIANTNIGQTSSMVVTTPVTTSFSTTQRIVEVVNPLIAGDGQVQSIIVSRSEHSEYPSFDRDDEVMLPPPISPHILRSETFVLPTNVEPKQCDELSLNAKMKNVLEELLENERVKYNLQKSLEQDEDEDEDEDENENEEEEEEEEEEDNQDNDNCERRDSENKMKAMHRSKDEIDFGVRPQFKGLSAKQEQSSQDNNGNQERILNELMRDSNRNTIRKLAAKLSDNNDSDDNVGDNDGDDGKAIEEEEEDEEESEESDDITERERERTTKTSTMTTTTPTTTTTTRGLTIRKACDDNDNDKNITLEHLLAEQKKYEEITKQLRKSVESLLIDDNDGDNDDDDDGGGGNDVITSHDKEIQTTSVITTQKQQQQQQQTQNKRLPETTSPTFSKKQRKQTDETGEEIFNRLLNAGKTHKQIFDQETDETLTTSTTSYTDESGSNIIITTTSTSISNIVTSGIPRSTKITEKAVKTSASSNTSTNDKQNDNDEEDSSA</sequence>
<evidence type="ECO:0000256" key="1">
    <source>
        <dbReference type="SAM" id="MobiDB-lite"/>
    </source>
</evidence>
<dbReference type="VEuPathDB" id="VectorBase:GBRI005964"/>
<feature type="compositionally biased region" description="Low complexity" evidence="1">
    <location>
        <begin position="11"/>
        <end position="20"/>
    </location>
</feature>
<keyword evidence="3" id="KW-1185">Reference proteome</keyword>
<dbReference type="AlphaFoldDB" id="A0A1A9W4H0"/>
<feature type="compositionally biased region" description="Basic and acidic residues" evidence="1">
    <location>
        <begin position="670"/>
        <end position="679"/>
    </location>
</feature>
<feature type="compositionally biased region" description="Low complexity" evidence="1">
    <location>
        <begin position="38"/>
        <end position="54"/>
    </location>
</feature>
<feature type="compositionally biased region" description="Low complexity" evidence="1">
    <location>
        <begin position="769"/>
        <end position="787"/>
    </location>
</feature>
<feature type="compositionally biased region" description="Acidic residues" evidence="1">
    <location>
        <begin position="655"/>
        <end position="669"/>
    </location>
</feature>
<feature type="compositionally biased region" description="Basic and acidic residues" evidence="1">
    <location>
        <begin position="613"/>
        <end position="622"/>
    </location>
</feature>
<protein>
    <submittedName>
        <fullName evidence="2">Uncharacterized protein</fullName>
    </submittedName>
</protein>
<feature type="compositionally biased region" description="Polar residues" evidence="1">
    <location>
        <begin position="598"/>
        <end position="612"/>
    </location>
</feature>
<proteinExistence type="predicted"/>
<dbReference type="EnsemblMetazoa" id="GBRI005964-RA">
    <property type="protein sequence ID" value="GBRI005964-PA"/>
    <property type="gene ID" value="GBRI005964"/>
</dbReference>
<evidence type="ECO:0000313" key="2">
    <source>
        <dbReference type="EnsemblMetazoa" id="GBRI005964-PA"/>
    </source>
</evidence>
<feature type="compositionally biased region" description="Basic and acidic residues" evidence="1">
    <location>
        <begin position="564"/>
        <end position="586"/>
    </location>
</feature>
<feature type="region of interest" description="Disordered" evidence="1">
    <location>
        <begin position="872"/>
        <end position="904"/>
    </location>
</feature>
<dbReference type="Proteomes" id="UP000091820">
    <property type="component" value="Unassembled WGS sequence"/>
</dbReference>
<feature type="region of interest" description="Disordered" evidence="1">
    <location>
        <begin position="531"/>
        <end position="709"/>
    </location>
</feature>
<feature type="compositionally biased region" description="Polar residues" evidence="1">
    <location>
        <begin position="882"/>
        <end position="892"/>
    </location>
</feature>
<feature type="compositionally biased region" description="Acidic residues" evidence="1">
    <location>
        <begin position="534"/>
        <end position="563"/>
    </location>
</feature>
<reference evidence="2" key="2">
    <citation type="submission" date="2020-05" db="UniProtKB">
        <authorList>
            <consortium name="EnsemblMetazoa"/>
        </authorList>
    </citation>
    <scope>IDENTIFICATION</scope>
    <source>
        <strain evidence="2">IAEA</strain>
    </source>
</reference>